<feature type="transmembrane region" description="Helical" evidence="1">
    <location>
        <begin position="34"/>
        <end position="52"/>
    </location>
</feature>
<evidence type="ECO:0000256" key="1">
    <source>
        <dbReference type="SAM" id="Phobius"/>
    </source>
</evidence>
<organism evidence="2 3">
    <name type="scientific">Herbidospora solisilvae</name>
    <dbReference type="NCBI Taxonomy" id="2696284"/>
    <lineage>
        <taxon>Bacteria</taxon>
        <taxon>Bacillati</taxon>
        <taxon>Actinomycetota</taxon>
        <taxon>Actinomycetes</taxon>
        <taxon>Streptosporangiales</taxon>
        <taxon>Streptosporangiaceae</taxon>
        <taxon>Herbidospora</taxon>
    </lineage>
</organism>
<proteinExistence type="predicted"/>
<accession>A0A7C9N257</accession>
<reference evidence="2 3" key="1">
    <citation type="submission" date="2020-01" db="EMBL/GenBank/DDBJ databases">
        <title>Herbidospora sp. NEAU-GS84 nov., a novel actinomycete isolated from soil.</title>
        <authorList>
            <person name="Han L."/>
        </authorList>
    </citation>
    <scope>NUCLEOTIDE SEQUENCE [LARGE SCALE GENOMIC DNA]</scope>
    <source>
        <strain evidence="2 3">NEAU-GS84</strain>
    </source>
</reference>
<dbReference type="AlphaFoldDB" id="A0A7C9N257"/>
<keyword evidence="1" id="KW-0812">Transmembrane</keyword>
<dbReference type="EMBL" id="WXEW01000005">
    <property type="protein sequence ID" value="NAS23429.1"/>
    <property type="molecule type" value="Genomic_DNA"/>
</dbReference>
<keyword evidence="1" id="KW-1133">Transmembrane helix</keyword>
<keyword evidence="3" id="KW-1185">Reference proteome</keyword>
<keyword evidence="1" id="KW-0472">Membrane</keyword>
<dbReference type="Proteomes" id="UP000479526">
    <property type="component" value="Unassembled WGS sequence"/>
</dbReference>
<sequence>MQINPLPLADSAIARARKRMAQAATAHRPTDRQAVVVVLFTAVIAVAAGAVLRRRRR</sequence>
<comment type="caution">
    <text evidence="2">The sequence shown here is derived from an EMBL/GenBank/DDBJ whole genome shotgun (WGS) entry which is preliminary data.</text>
</comment>
<protein>
    <submittedName>
        <fullName evidence="2">Uncharacterized protein</fullName>
    </submittedName>
</protein>
<evidence type="ECO:0000313" key="2">
    <source>
        <dbReference type="EMBL" id="NAS23429.1"/>
    </source>
</evidence>
<dbReference type="RefSeq" id="WP_161480719.1">
    <property type="nucleotide sequence ID" value="NZ_WXEW01000005.1"/>
</dbReference>
<evidence type="ECO:0000313" key="3">
    <source>
        <dbReference type="Proteomes" id="UP000479526"/>
    </source>
</evidence>
<gene>
    <name evidence="2" type="ORF">GT755_17225</name>
</gene>
<name>A0A7C9N257_9ACTN</name>